<organism evidence="2 3">
    <name type="scientific">Bibersteinia trehalosi USDA-ARS-USMARC-189</name>
    <dbReference type="NCBI Taxonomy" id="1263831"/>
    <lineage>
        <taxon>Bacteria</taxon>
        <taxon>Pseudomonadati</taxon>
        <taxon>Pseudomonadota</taxon>
        <taxon>Gammaproteobacteria</taxon>
        <taxon>Pasteurellales</taxon>
        <taxon>Pasteurellaceae</taxon>
        <taxon>Bibersteinia</taxon>
    </lineage>
</organism>
<reference evidence="2 3" key="1">
    <citation type="submission" date="2013-12" db="EMBL/GenBank/DDBJ databases">
        <title>Annotation of the Bibersteinia trehalosi USDA-ARS-USMARC-189 complete genome.</title>
        <authorList>
            <person name="Harhay G.P."/>
            <person name="McVey S."/>
            <person name="Clawson M.L."/>
            <person name="Bono J."/>
            <person name="Heaton M.P."/>
            <person name="Chitko-Mckown C.G."/>
            <person name="Harhay D.M."/>
            <person name="Smith T.P.L."/>
        </authorList>
    </citation>
    <scope>NUCLEOTIDE SEQUENCE [LARGE SCALE GENOMIC DNA]</scope>
    <source>
        <strain evidence="2 3">USDA-ARS-USMARC-189</strain>
    </source>
</reference>
<sequence>MPQNNIPDFIGELDAGLFENKLATALAEVALGVLANDKQGKVTVEFSFKKMDSDNPSVQIQHKLSYTKPTKRGKSSEEDTTATPMYVHKGGVLSVTPEKTNPPPAGTTLKLSKAA</sequence>
<proteinExistence type="predicted"/>
<evidence type="ECO:0000313" key="2">
    <source>
        <dbReference type="EMBL" id="AHG83051.1"/>
    </source>
</evidence>
<gene>
    <name evidence="2" type="ORF">F543_1870</name>
</gene>
<protein>
    <submittedName>
        <fullName evidence="2">Bacteriophage protein</fullName>
    </submittedName>
</protein>
<feature type="region of interest" description="Disordered" evidence="1">
    <location>
        <begin position="65"/>
        <end position="115"/>
    </location>
</feature>
<keyword evidence="3" id="KW-1185">Reference proteome</keyword>
<dbReference type="Proteomes" id="UP000019092">
    <property type="component" value="Chromosome"/>
</dbReference>
<name>A0ABM5PA73_BIBTR</name>
<dbReference type="RefSeq" id="WP_038443028.1">
    <property type="nucleotide sequence ID" value="NZ_CP006955.1"/>
</dbReference>
<evidence type="ECO:0000313" key="3">
    <source>
        <dbReference type="Proteomes" id="UP000019092"/>
    </source>
</evidence>
<dbReference type="EMBL" id="CP006955">
    <property type="protein sequence ID" value="AHG83051.1"/>
    <property type="molecule type" value="Genomic_DNA"/>
</dbReference>
<evidence type="ECO:0000256" key="1">
    <source>
        <dbReference type="SAM" id="MobiDB-lite"/>
    </source>
</evidence>
<accession>A0ABM5PA73</accession>